<proteinExistence type="inferred from homology"/>
<dbReference type="PANTHER" id="PTHR42743:SF11">
    <property type="entry name" value="AMINODEOXYCHORISMATE LYASE"/>
    <property type="match status" value="1"/>
</dbReference>
<comment type="similarity">
    <text evidence="1">Belongs to the class-IV pyridoxal-phosphate-dependent aminotransferase family.</text>
</comment>
<dbReference type="SUPFAM" id="SSF52540">
    <property type="entry name" value="P-loop containing nucleoside triphosphate hydrolases"/>
    <property type="match status" value="1"/>
</dbReference>
<sequence>MTDCIRIAMWSGPRNLSTAMMRSFDSRADSFVTDEPFYGAYLRQTGDPQPMMEQVMASMDCDWRSVARTLTGPNPAATPIWYQKHMAHHMVGPIAHHDLPGLRHAFLIRDPARVVASYAAKRVMVRPDHLGTARQVEFFDREADRLGHAPPVIDSADILRDPAAMLQKLCAALGIGWDAAMLRWQPGIQATDGIWASHWYDAVAASTGFGAPDKPAAPLSPEAQAVADACRADYAYLAQHKIAA</sequence>
<dbReference type="AlphaFoldDB" id="A0A1Y6E7Y4"/>
<dbReference type="EMBL" id="FXWL01000001">
    <property type="protein sequence ID" value="SMQ58736.1"/>
    <property type="molecule type" value="Genomic_DNA"/>
</dbReference>
<gene>
    <name evidence="3" type="ORF">SAMN06295984_0165</name>
</gene>
<organism evidence="3 4">
    <name type="scientific">Sphingopyxis terrae subsp. ummariensis</name>
    <dbReference type="NCBI Taxonomy" id="429001"/>
    <lineage>
        <taxon>Bacteria</taxon>
        <taxon>Pseudomonadati</taxon>
        <taxon>Pseudomonadota</taxon>
        <taxon>Alphaproteobacteria</taxon>
        <taxon>Sphingomonadales</taxon>
        <taxon>Sphingomonadaceae</taxon>
        <taxon>Sphingopyxis</taxon>
    </lineage>
</organism>
<keyword evidence="4" id="KW-1185">Reference proteome</keyword>
<reference evidence="4" key="1">
    <citation type="submission" date="2017-04" db="EMBL/GenBank/DDBJ databases">
        <authorList>
            <person name="Varghese N."/>
            <person name="Submissions S."/>
        </authorList>
    </citation>
    <scope>NUCLEOTIDE SEQUENCE [LARGE SCALE GENOMIC DNA]</scope>
    <source>
        <strain evidence="4">UI2</strain>
    </source>
</reference>
<evidence type="ECO:0008006" key="5">
    <source>
        <dbReference type="Google" id="ProtNLM"/>
    </source>
</evidence>
<dbReference type="GO" id="GO:0009082">
    <property type="term" value="P:branched-chain amino acid biosynthetic process"/>
    <property type="evidence" value="ECO:0007669"/>
    <property type="project" value="UniProtKB-KW"/>
</dbReference>
<protein>
    <recommendedName>
        <fullName evidence="5">HAD family hydrolase</fullName>
    </recommendedName>
</protein>
<dbReference type="Gene3D" id="3.40.50.300">
    <property type="entry name" value="P-loop containing nucleotide triphosphate hydrolases"/>
    <property type="match status" value="1"/>
</dbReference>
<dbReference type="RefSeq" id="WP_086455667.1">
    <property type="nucleotide sequence ID" value="NZ_FXWL01000001.1"/>
</dbReference>
<evidence type="ECO:0000256" key="2">
    <source>
        <dbReference type="ARBA" id="ARBA00023304"/>
    </source>
</evidence>
<dbReference type="InterPro" id="IPR027417">
    <property type="entry name" value="P-loop_NTPase"/>
</dbReference>
<dbReference type="PANTHER" id="PTHR42743">
    <property type="entry name" value="AMINO-ACID AMINOTRANSFERASE"/>
    <property type="match status" value="1"/>
</dbReference>
<evidence type="ECO:0000256" key="1">
    <source>
        <dbReference type="ARBA" id="ARBA00009320"/>
    </source>
</evidence>
<keyword evidence="2" id="KW-0028">Amino-acid biosynthesis</keyword>
<evidence type="ECO:0000313" key="3">
    <source>
        <dbReference type="EMBL" id="SMQ58736.1"/>
    </source>
</evidence>
<evidence type="ECO:0000313" key="4">
    <source>
        <dbReference type="Proteomes" id="UP000194469"/>
    </source>
</evidence>
<keyword evidence="2" id="KW-0100">Branched-chain amino acid biosynthesis</keyword>
<name>A0A1Y6E7Y4_9SPHN</name>
<accession>A0A1Y6E7Y4</accession>
<dbReference type="Pfam" id="PF19798">
    <property type="entry name" value="Sulfotransfer_5"/>
    <property type="match status" value="1"/>
</dbReference>
<dbReference type="InterPro" id="IPR050571">
    <property type="entry name" value="Class-IV_PLP-Dep_Aminotrnsfr"/>
</dbReference>
<dbReference type="GeneID" id="303000249"/>
<dbReference type="Proteomes" id="UP000194469">
    <property type="component" value="Unassembled WGS sequence"/>
</dbReference>